<evidence type="ECO:0000259" key="3">
    <source>
        <dbReference type="PROSITE" id="PS51192"/>
    </source>
</evidence>
<dbReference type="Proteomes" id="UP001345219">
    <property type="component" value="Chromosome 16"/>
</dbReference>
<dbReference type="Pfam" id="PF00270">
    <property type="entry name" value="DEAD"/>
    <property type="match status" value="1"/>
</dbReference>
<dbReference type="AlphaFoldDB" id="A0AAN7PSU0"/>
<keyword evidence="2" id="KW-0067">ATP-binding</keyword>
<dbReference type="CDD" id="cd18797">
    <property type="entry name" value="SF2_C_Hrq"/>
    <property type="match status" value="1"/>
</dbReference>
<comment type="caution">
    <text evidence="5">The sequence shown here is derived from an EMBL/GenBank/DDBJ whole genome shotgun (WGS) entry which is preliminary data.</text>
</comment>
<dbReference type="GO" id="GO:0043138">
    <property type="term" value="F:3'-5' DNA helicase activity"/>
    <property type="evidence" value="ECO:0007669"/>
    <property type="project" value="TreeGrafter"/>
</dbReference>
<dbReference type="Pfam" id="PF22982">
    <property type="entry name" value="WHD_HRQ1"/>
    <property type="match status" value="1"/>
</dbReference>
<dbReference type="Pfam" id="PF09369">
    <property type="entry name" value="MZB"/>
    <property type="match status" value="1"/>
</dbReference>
<dbReference type="InterPro" id="IPR055227">
    <property type="entry name" value="HRQ1_WHD"/>
</dbReference>
<dbReference type="PANTHER" id="PTHR47957">
    <property type="entry name" value="ATP-DEPENDENT HELICASE HRQ1"/>
    <property type="match status" value="1"/>
</dbReference>
<dbReference type="InterPro" id="IPR029071">
    <property type="entry name" value="Ubiquitin-like_domsf"/>
</dbReference>
<dbReference type="GO" id="GO:0005524">
    <property type="term" value="F:ATP binding"/>
    <property type="evidence" value="ECO:0007669"/>
    <property type="project" value="UniProtKB-KW"/>
</dbReference>
<dbReference type="SUPFAM" id="SSF54236">
    <property type="entry name" value="Ubiquitin-like"/>
    <property type="match status" value="1"/>
</dbReference>
<dbReference type="GO" id="GO:0006289">
    <property type="term" value="P:nucleotide-excision repair"/>
    <property type="evidence" value="ECO:0007669"/>
    <property type="project" value="TreeGrafter"/>
</dbReference>
<name>A0AAN7PSU0_9MYRT</name>
<dbReference type="EMBL" id="JAXIOK010000016">
    <property type="protein sequence ID" value="KAK4753226.1"/>
    <property type="molecule type" value="Genomic_DNA"/>
</dbReference>
<dbReference type="InterPro" id="IPR018973">
    <property type="entry name" value="MZB"/>
</dbReference>
<evidence type="ECO:0000313" key="5">
    <source>
        <dbReference type="EMBL" id="KAK4753226.1"/>
    </source>
</evidence>
<dbReference type="InterPro" id="IPR011545">
    <property type="entry name" value="DEAD/DEAH_box_helicase_dom"/>
</dbReference>
<dbReference type="SMART" id="SM00487">
    <property type="entry name" value="DEXDc"/>
    <property type="match status" value="1"/>
</dbReference>
<dbReference type="Pfam" id="PF00271">
    <property type="entry name" value="Helicase_C"/>
    <property type="match status" value="1"/>
</dbReference>
<accession>A0AAN7PSU0</accession>
<dbReference type="SUPFAM" id="SSF52540">
    <property type="entry name" value="P-loop containing nucleoside triphosphate hydrolases"/>
    <property type="match status" value="1"/>
</dbReference>
<keyword evidence="6" id="KW-1185">Reference proteome</keyword>
<dbReference type="CDD" id="cd17039">
    <property type="entry name" value="Ubl_ubiquitin_like"/>
    <property type="match status" value="1"/>
</dbReference>
<dbReference type="GO" id="GO:0036297">
    <property type="term" value="P:interstrand cross-link repair"/>
    <property type="evidence" value="ECO:0007669"/>
    <property type="project" value="TreeGrafter"/>
</dbReference>
<dbReference type="CDD" id="cd17923">
    <property type="entry name" value="DEXHc_Hrq1-like"/>
    <property type="match status" value="1"/>
</dbReference>
<evidence type="ECO:0000256" key="2">
    <source>
        <dbReference type="ARBA" id="ARBA00022840"/>
    </source>
</evidence>
<dbReference type="PANTHER" id="PTHR47957:SF3">
    <property type="entry name" value="ATP-DEPENDENT HELICASE HRQ1"/>
    <property type="match status" value="1"/>
</dbReference>
<protein>
    <submittedName>
        <fullName evidence="5">Uncharacterized protein</fullName>
    </submittedName>
</protein>
<keyword evidence="1" id="KW-0547">Nucleotide-binding</keyword>
<organism evidence="5 6">
    <name type="scientific">Trapa incisa</name>
    <dbReference type="NCBI Taxonomy" id="236973"/>
    <lineage>
        <taxon>Eukaryota</taxon>
        <taxon>Viridiplantae</taxon>
        <taxon>Streptophyta</taxon>
        <taxon>Embryophyta</taxon>
        <taxon>Tracheophyta</taxon>
        <taxon>Spermatophyta</taxon>
        <taxon>Magnoliopsida</taxon>
        <taxon>eudicotyledons</taxon>
        <taxon>Gunneridae</taxon>
        <taxon>Pentapetalae</taxon>
        <taxon>rosids</taxon>
        <taxon>malvids</taxon>
        <taxon>Myrtales</taxon>
        <taxon>Lythraceae</taxon>
        <taxon>Trapa</taxon>
    </lineage>
</organism>
<evidence type="ECO:0000259" key="4">
    <source>
        <dbReference type="PROSITE" id="PS51194"/>
    </source>
</evidence>
<evidence type="ECO:0000313" key="6">
    <source>
        <dbReference type="Proteomes" id="UP001345219"/>
    </source>
</evidence>
<reference evidence="5 6" key="1">
    <citation type="journal article" date="2023" name="Hortic Res">
        <title>Pangenome of water caltrop reveals structural variations and asymmetric subgenome divergence after allopolyploidization.</title>
        <authorList>
            <person name="Zhang X."/>
            <person name="Chen Y."/>
            <person name="Wang L."/>
            <person name="Yuan Y."/>
            <person name="Fang M."/>
            <person name="Shi L."/>
            <person name="Lu R."/>
            <person name="Comes H.P."/>
            <person name="Ma Y."/>
            <person name="Chen Y."/>
            <person name="Huang G."/>
            <person name="Zhou Y."/>
            <person name="Zheng Z."/>
            <person name="Qiu Y."/>
        </authorList>
    </citation>
    <scope>NUCLEOTIDE SEQUENCE [LARGE SCALE GENOMIC DNA]</scope>
    <source>
        <tissue evidence="5">Roots</tissue>
    </source>
</reference>
<dbReference type="PROSITE" id="PS51194">
    <property type="entry name" value="HELICASE_CTER"/>
    <property type="match status" value="1"/>
</dbReference>
<feature type="domain" description="Helicase C-terminal" evidence="4">
    <location>
        <begin position="729"/>
        <end position="880"/>
    </location>
</feature>
<dbReference type="PROSITE" id="PS51192">
    <property type="entry name" value="HELICASE_ATP_BIND_1"/>
    <property type="match status" value="1"/>
</dbReference>
<dbReference type="InterPro" id="IPR014001">
    <property type="entry name" value="Helicase_ATP-bd"/>
</dbReference>
<dbReference type="InterPro" id="IPR001650">
    <property type="entry name" value="Helicase_C-like"/>
</dbReference>
<sequence>MSMESREKRLQVRALTGESITVPICDGKTVRDLKHLLKQTFPLASKYPNFNLYHKGIRLSLPNQISSYSIEPEEVIGLIPIVKKQNSQFQESCEQFNSGNVKDQAPIAKFADQAWNHMMHDLREMSNTVEETTELCGMHLNIGVESNSEISGVKSFERKRKLSDTTETTRTPDSLVLSILEHSRNTVLDEENAEKFVKVLGRVNCLQDASSQSCALSSSSHLGDGGLGTYQATQSSCLCPSWLKTVVKSLTFLNIYAACLQLRHENITLRYLEDALKWLGECGIHLNLKDIENVSVLCPTVVYFVDDEKNKRKFSEAIVISMSVEKCQAEEIPATAENQVSLPKHFYTMEKHERAFKMALRSLMSRIASDIMKIDSVEDVVNCLRERDTVKGCGLAGSKTKVKQLDRKKDASTSDSRNKINKLCHDTNALLTEEMVEHLKKGIGSCGQIVHIEEIGGRKPIYSEIPKELSEYTKQTLEQIGITKLYSHQADSVQASIAKKNVVVATLTSSGKSLCYNLPVLEELFKDSLSCALYIFPTKALSQDQLRALKYMTKNLDIYSCIGIYDGDTLQEERTWLRENARLLITNPDMLHRSILPYHGKFVRILSNLRYVVIDESHSYKGAFGCHTALILRRLRRLCSHVYGSDPKFVFSTATLANPRQHSMELANLSTLELIQNDGSPAAQKLFVLWNSSSRQQTVIENRERKDSAFKLAEKGSSPIWEASCLFSEMIQHGLRCIMFCTSRKLCELVLLYTQEILHDTAPKLVDSITSYRAGYAPEVRRKIESEFFEGKLRGLAATNALELGIDVGHLDVTLHLGFPGSIASLWQQAGRSGRREKPSLAVYVAFDSPLDQYFVKYPEKLFRSPIECSNIDSQNQQVLEQHLVCAAHEYPLSLHHDEKFFGNGFSRAIENLRNRGYLSYDKSFDSSVQIWNYIGHEKRPSDIVNIRAIETEAYQVIDTVTNEILEKIEESKAFFQVHEGAVYLRLGKTYLIKELDLSRKIAWCKEADLKYYTKTRDYTDVQAYPATMPYGPTEHMIPETTAQANVCKVVTTWFGFRRISRGTNQVMDTVELSLPRYSYQSQAVWIQVPQVCREEVERNNFSFRAGLHAASHALLNVVPLCVICNSSDLAPECSNPYDTRAFSARILMYDKHPGGTGVSLQVRPYFNELLVAALEVISSCTCSEGRGCPKCIQSLACHEYNEDLHKEAAIIIIKGVLEAEKSHFQDIKNFKMRSESPANVGE</sequence>
<dbReference type="GO" id="GO:0003676">
    <property type="term" value="F:nucleic acid binding"/>
    <property type="evidence" value="ECO:0007669"/>
    <property type="project" value="InterPro"/>
</dbReference>
<dbReference type="InterPro" id="IPR027417">
    <property type="entry name" value="P-loop_NTPase"/>
</dbReference>
<dbReference type="Gene3D" id="3.40.50.300">
    <property type="entry name" value="P-loop containing nucleotide triphosphate hydrolases"/>
    <property type="match status" value="2"/>
</dbReference>
<evidence type="ECO:0000256" key="1">
    <source>
        <dbReference type="ARBA" id="ARBA00022741"/>
    </source>
</evidence>
<proteinExistence type="predicted"/>
<dbReference type="FunFam" id="3.40.50.300:FF:001137">
    <property type="entry name" value="DEAD/DEAH box helicase"/>
    <property type="match status" value="1"/>
</dbReference>
<dbReference type="GO" id="GO:0005634">
    <property type="term" value="C:nucleus"/>
    <property type="evidence" value="ECO:0007669"/>
    <property type="project" value="TreeGrafter"/>
</dbReference>
<feature type="domain" description="Helicase ATP-binding" evidence="3">
    <location>
        <begin position="493"/>
        <end position="674"/>
    </location>
</feature>
<gene>
    <name evidence="5" type="ORF">SAY87_022024</name>
</gene>
<dbReference type="SMART" id="SM00490">
    <property type="entry name" value="HELICc"/>
    <property type="match status" value="1"/>
</dbReference>